<organism evidence="1">
    <name type="scientific">marine sediment metagenome</name>
    <dbReference type="NCBI Taxonomy" id="412755"/>
    <lineage>
        <taxon>unclassified sequences</taxon>
        <taxon>metagenomes</taxon>
        <taxon>ecological metagenomes</taxon>
    </lineage>
</organism>
<protein>
    <submittedName>
        <fullName evidence="1">Uncharacterized protein</fullName>
    </submittedName>
</protein>
<evidence type="ECO:0000313" key="1">
    <source>
        <dbReference type="EMBL" id="GAH78006.1"/>
    </source>
</evidence>
<accession>X1I6L2</accession>
<sequence length="48" mass="5381">MIQIKILIITGKQSYPIIKKVIKSVKTHTIEIEEAPISVSAFLNESDL</sequence>
<dbReference type="EMBL" id="BARU01039141">
    <property type="protein sequence ID" value="GAH78006.1"/>
    <property type="molecule type" value="Genomic_DNA"/>
</dbReference>
<name>X1I6L2_9ZZZZ</name>
<comment type="caution">
    <text evidence="1">The sequence shown here is derived from an EMBL/GenBank/DDBJ whole genome shotgun (WGS) entry which is preliminary data.</text>
</comment>
<dbReference type="AlphaFoldDB" id="X1I6L2"/>
<gene>
    <name evidence="1" type="ORF">S03H2_60705</name>
</gene>
<reference evidence="1" key="1">
    <citation type="journal article" date="2014" name="Front. Microbiol.">
        <title>High frequency of phylogenetically diverse reductive dehalogenase-homologous genes in deep subseafloor sedimentary metagenomes.</title>
        <authorList>
            <person name="Kawai M."/>
            <person name="Futagami T."/>
            <person name="Toyoda A."/>
            <person name="Takaki Y."/>
            <person name="Nishi S."/>
            <person name="Hori S."/>
            <person name="Arai W."/>
            <person name="Tsubouchi T."/>
            <person name="Morono Y."/>
            <person name="Uchiyama I."/>
            <person name="Ito T."/>
            <person name="Fujiyama A."/>
            <person name="Inagaki F."/>
            <person name="Takami H."/>
        </authorList>
    </citation>
    <scope>NUCLEOTIDE SEQUENCE</scope>
    <source>
        <strain evidence="1">Expedition CK06-06</strain>
    </source>
</reference>
<proteinExistence type="predicted"/>